<dbReference type="Pfam" id="PF09087">
    <property type="entry name" value="Cyc-maltodext_N"/>
    <property type="match status" value="1"/>
</dbReference>
<dbReference type="SUPFAM" id="SSF51445">
    <property type="entry name" value="(Trans)glycosidases"/>
    <property type="match status" value="1"/>
</dbReference>
<dbReference type="Pfam" id="PF10438">
    <property type="entry name" value="Cyc-maltodext_C"/>
    <property type="match status" value="1"/>
</dbReference>
<dbReference type="GO" id="GO:0005975">
    <property type="term" value="P:carbohydrate metabolic process"/>
    <property type="evidence" value="ECO:0007669"/>
    <property type="project" value="InterPro"/>
</dbReference>
<dbReference type="InterPro" id="IPR006047">
    <property type="entry name" value="GH13_cat_dom"/>
</dbReference>
<dbReference type="AlphaFoldDB" id="A0A8J2U773"/>
<dbReference type="EMBL" id="BMJC01000001">
    <property type="protein sequence ID" value="GGA83795.1"/>
    <property type="molecule type" value="Genomic_DNA"/>
</dbReference>
<dbReference type="PANTHER" id="PTHR10357:SF210">
    <property type="entry name" value="MALTODEXTRIN GLUCOSIDASE"/>
    <property type="match status" value="1"/>
</dbReference>
<accession>A0A8J2U773</accession>
<dbReference type="InterPro" id="IPR017853">
    <property type="entry name" value="GH"/>
</dbReference>
<keyword evidence="1 5" id="KW-0378">Hydrolase</keyword>
<dbReference type="Gene3D" id="2.60.40.1180">
    <property type="entry name" value="Golgi alpha-mannosidase II"/>
    <property type="match status" value="1"/>
</dbReference>
<comment type="caution">
    <text evidence="5">The sequence shown here is derived from an EMBL/GenBank/DDBJ whole genome shotgun (WGS) entry which is preliminary data.</text>
</comment>
<feature type="domain" description="Glycosyl hydrolase family 13 catalytic" evidence="4">
    <location>
        <begin position="130"/>
        <end position="527"/>
    </location>
</feature>
<organism evidence="5 6">
    <name type="scientific">Puia dinghuensis</name>
    <dbReference type="NCBI Taxonomy" id="1792502"/>
    <lineage>
        <taxon>Bacteria</taxon>
        <taxon>Pseudomonadati</taxon>
        <taxon>Bacteroidota</taxon>
        <taxon>Chitinophagia</taxon>
        <taxon>Chitinophagales</taxon>
        <taxon>Chitinophagaceae</taxon>
        <taxon>Puia</taxon>
    </lineage>
</organism>
<gene>
    <name evidence="5" type="ORF">GCM10011511_03650</name>
</gene>
<dbReference type="InterPro" id="IPR013780">
    <property type="entry name" value="Glyco_hydro_b"/>
</dbReference>
<evidence type="ECO:0000313" key="6">
    <source>
        <dbReference type="Proteomes" id="UP000607559"/>
    </source>
</evidence>
<evidence type="ECO:0000313" key="5">
    <source>
        <dbReference type="EMBL" id="GGA83795.1"/>
    </source>
</evidence>
<evidence type="ECO:0000256" key="1">
    <source>
        <dbReference type="ARBA" id="ARBA00022801"/>
    </source>
</evidence>
<dbReference type="InterPro" id="IPR019492">
    <property type="entry name" value="Cyclo-malto-dextrinase_C"/>
</dbReference>
<dbReference type="SUPFAM" id="SSF81296">
    <property type="entry name" value="E set domains"/>
    <property type="match status" value="1"/>
</dbReference>
<reference evidence="5" key="1">
    <citation type="journal article" date="2014" name="Int. J. Syst. Evol. Microbiol.">
        <title>Complete genome sequence of Corynebacterium casei LMG S-19264T (=DSM 44701T), isolated from a smear-ripened cheese.</title>
        <authorList>
            <consortium name="US DOE Joint Genome Institute (JGI-PGF)"/>
            <person name="Walter F."/>
            <person name="Albersmeier A."/>
            <person name="Kalinowski J."/>
            <person name="Ruckert C."/>
        </authorList>
    </citation>
    <scope>NUCLEOTIDE SEQUENCE</scope>
    <source>
        <strain evidence="5">CGMCC 1.15448</strain>
    </source>
</reference>
<dbReference type="InterPro" id="IPR014756">
    <property type="entry name" value="Ig_E-set"/>
</dbReference>
<dbReference type="Gene3D" id="3.20.20.80">
    <property type="entry name" value="Glycosidases"/>
    <property type="match status" value="1"/>
</dbReference>
<protein>
    <submittedName>
        <fullName evidence="5">Glycosyl hydrolase</fullName>
    </submittedName>
</protein>
<name>A0A8J2U773_9BACT</name>
<dbReference type="RefSeq" id="WP_188927929.1">
    <property type="nucleotide sequence ID" value="NZ_BMJC01000001.1"/>
</dbReference>
<dbReference type="SMART" id="SM00642">
    <property type="entry name" value="Aamy"/>
    <property type="match status" value="1"/>
</dbReference>
<evidence type="ECO:0000259" key="4">
    <source>
        <dbReference type="SMART" id="SM00642"/>
    </source>
</evidence>
<sequence length="615" mass="68879">MQKLFVLIAGCCLVGVAAFGQANDGIRTYPSNWWVGMKHSTIQVIVRGEGVGKAKGVRVNYPGVTVADWRPAHNSHYLFLHLRIGAAARPGTVHIIMDGAGTVDFPLAARRSGNGTAYAQGITSADFIYLLMPDRWSNGDPSNDRVPGLRDQSLNRDSIFLRHGGDFQGILNHLDYLQQLGVTALWMTPVLENDMPDRTEHGYAFTDHYTIEPRLGGAEGYRRLSDALHARGMKLIQDAVYNHVGLYHWLVQDPPDTNWLHNWPTYTQTNYRSETVMDPYASAADHKLLVDGWFTQQMPDLNQDNPDLAAFLIQHAIWCVESFGVDGWRIDTYPYNSLPFMNRCNAALLEEYPKLTMFGECWSPDVAQQAYFARNSFDAAFKSNLPGVLDFQCLFNGIAAAVGDSSAQGGGVNRLTQTLGSDFLYQNPAANVIFLDNHDMTRWFSRMHEEVAAQKMGIEWLLTARGIPQLYYGTEVLMAGVDNPDGWVRLDFPGGWPGDKKNAFTGEALTEDEKSIQDVVKKLGQYRLHSSALHSGRMMQYVPKGSLYVYFRYDARQTVLCAMNTGNLPVKVDFSRFSERTKGFSQGVDVLTDQRYPLAQTAALPGRTMWVLELQ</sequence>
<evidence type="ECO:0000256" key="2">
    <source>
        <dbReference type="ARBA" id="ARBA00023295"/>
    </source>
</evidence>
<keyword evidence="3" id="KW-0732">Signal</keyword>
<proteinExistence type="predicted"/>
<keyword evidence="6" id="KW-1185">Reference proteome</keyword>
<feature type="signal peptide" evidence="3">
    <location>
        <begin position="1"/>
        <end position="22"/>
    </location>
</feature>
<dbReference type="Gene3D" id="2.60.40.10">
    <property type="entry name" value="Immunoglobulins"/>
    <property type="match status" value="1"/>
</dbReference>
<keyword evidence="2" id="KW-0326">Glycosidase</keyword>
<dbReference type="Proteomes" id="UP000607559">
    <property type="component" value="Unassembled WGS sequence"/>
</dbReference>
<feature type="chain" id="PRO_5035284062" evidence="3">
    <location>
        <begin position="23"/>
        <end position="615"/>
    </location>
</feature>
<evidence type="ECO:0000256" key="3">
    <source>
        <dbReference type="SAM" id="SignalP"/>
    </source>
</evidence>
<dbReference type="Pfam" id="PF00128">
    <property type="entry name" value="Alpha-amylase"/>
    <property type="match status" value="1"/>
</dbReference>
<dbReference type="GO" id="GO:0016798">
    <property type="term" value="F:hydrolase activity, acting on glycosyl bonds"/>
    <property type="evidence" value="ECO:0007669"/>
    <property type="project" value="UniProtKB-KW"/>
</dbReference>
<dbReference type="InterPro" id="IPR013783">
    <property type="entry name" value="Ig-like_fold"/>
</dbReference>
<dbReference type="PANTHER" id="PTHR10357">
    <property type="entry name" value="ALPHA-AMYLASE FAMILY MEMBER"/>
    <property type="match status" value="1"/>
</dbReference>
<dbReference type="InterPro" id="IPR015171">
    <property type="entry name" value="Cyc-maltodext_N"/>
</dbReference>
<dbReference type="SUPFAM" id="SSF51011">
    <property type="entry name" value="Glycosyl hydrolase domain"/>
    <property type="match status" value="1"/>
</dbReference>
<reference evidence="5" key="2">
    <citation type="submission" date="2020-09" db="EMBL/GenBank/DDBJ databases">
        <authorList>
            <person name="Sun Q."/>
            <person name="Zhou Y."/>
        </authorList>
    </citation>
    <scope>NUCLEOTIDE SEQUENCE</scope>
    <source>
        <strain evidence="5">CGMCC 1.15448</strain>
    </source>
</reference>